<evidence type="ECO:0000256" key="5">
    <source>
        <dbReference type="ARBA" id="ARBA00022786"/>
    </source>
</evidence>
<keyword evidence="4" id="KW-0498">Mitosis</keyword>
<dbReference type="SUPFAM" id="SSF49785">
    <property type="entry name" value="Galactose-binding domain-like"/>
    <property type="match status" value="1"/>
</dbReference>
<dbReference type="InterPro" id="IPR016901">
    <property type="entry name" value="APC10/Doc1"/>
</dbReference>
<comment type="caution">
    <text evidence="8">The sequence shown here is derived from an EMBL/GenBank/DDBJ whole genome shotgun (WGS) entry which is preliminary data.</text>
</comment>
<dbReference type="AlphaFoldDB" id="A0A444U7E0"/>
<feature type="domain" description="DOC" evidence="7">
    <location>
        <begin position="1"/>
        <end position="155"/>
    </location>
</feature>
<dbReference type="PANTHER" id="PTHR12936">
    <property type="entry name" value="ANAPHASE-PROMOTING COMPLEX 10"/>
    <property type="match status" value="1"/>
</dbReference>
<dbReference type="Gene3D" id="2.60.120.260">
    <property type="entry name" value="Galactose-binding domain-like"/>
    <property type="match status" value="1"/>
</dbReference>
<evidence type="ECO:0000256" key="1">
    <source>
        <dbReference type="ARBA" id="ARBA00006762"/>
    </source>
</evidence>
<accession>A0A444U7E0</accession>
<dbReference type="GO" id="GO:0031145">
    <property type="term" value="P:anaphase-promoting complex-dependent catabolic process"/>
    <property type="evidence" value="ECO:0007669"/>
    <property type="project" value="InterPro"/>
</dbReference>
<evidence type="ECO:0000256" key="2">
    <source>
        <dbReference type="ARBA" id="ARBA00013927"/>
    </source>
</evidence>
<evidence type="ECO:0000256" key="4">
    <source>
        <dbReference type="ARBA" id="ARBA00022776"/>
    </source>
</evidence>
<dbReference type="PROSITE" id="PS51284">
    <property type="entry name" value="DOC"/>
    <property type="match status" value="1"/>
</dbReference>
<dbReference type="SMART" id="SM01337">
    <property type="entry name" value="APC10"/>
    <property type="match status" value="1"/>
</dbReference>
<comment type="similarity">
    <text evidence="1">Belongs to the APC10 family.</text>
</comment>
<dbReference type="GO" id="GO:0005680">
    <property type="term" value="C:anaphase-promoting complex"/>
    <property type="evidence" value="ECO:0007669"/>
    <property type="project" value="InterPro"/>
</dbReference>
<protein>
    <recommendedName>
        <fullName evidence="2">Anaphase-promoting complex subunit 10</fullName>
    </recommendedName>
</protein>
<name>A0A444U7E0_ACIRT</name>
<evidence type="ECO:0000313" key="8">
    <source>
        <dbReference type="EMBL" id="RXM31064.1"/>
    </source>
</evidence>
<evidence type="ECO:0000256" key="3">
    <source>
        <dbReference type="ARBA" id="ARBA00022618"/>
    </source>
</evidence>
<organism evidence="8 9">
    <name type="scientific">Acipenser ruthenus</name>
    <name type="common">Sterlet sturgeon</name>
    <dbReference type="NCBI Taxonomy" id="7906"/>
    <lineage>
        <taxon>Eukaryota</taxon>
        <taxon>Metazoa</taxon>
        <taxon>Chordata</taxon>
        <taxon>Craniata</taxon>
        <taxon>Vertebrata</taxon>
        <taxon>Euteleostomi</taxon>
        <taxon>Actinopterygii</taxon>
        <taxon>Chondrostei</taxon>
        <taxon>Acipenseriformes</taxon>
        <taxon>Acipenseridae</taxon>
        <taxon>Acipenser</taxon>
    </lineage>
</organism>
<dbReference type="EMBL" id="SCEB01215143">
    <property type="protein sequence ID" value="RXM31064.1"/>
    <property type="molecule type" value="Genomic_DNA"/>
</dbReference>
<reference evidence="8 9" key="1">
    <citation type="submission" date="2019-01" db="EMBL/GenBank/DDBJ databases">
        <title>Draft Genome and Complete Hox-Cluster Characterization of the Sterlet Sturgeon (Acipenser ruthenus).</title>
        <authorList>
            <person name="Wei Q."/>
        </authorList>
    </citation>
    <scope>NUCLEOTIDE SEQUENCE [LARGE SCALE GENOMIC DNA]</scope>
    <source>
        <strain evidence="8">WHYD16114868_AA</strain>
        <tissue evidence="8">Blood</tissue>
    </source>
</reference>
<dbReference type="GO" id="GO:0070979">
    <property type="term" value="P:protein K11-linked ubiquitination"/>
    <property type="evidence" value="ECO:0007669"/>
    <property type="project" value="TreeGrafter"/>
</dbReference>
<dbReference type="InterPro" id="IPR004939">
    <property type="entry name" value="APC_su10/DOC_dom"/>
</dbReference>
<evidence type="ECO:0000259" key="7">
    <source>
        <dbReference type="PROSITE" id="PS51284"/>
    </source>
</evidence>
<evidence type="ECO:0000313" key="9">
    <source>
        <dbReference type="Proteomes" id="UP000289886"/>
    </source>
</evidence>
<keyword evidence="9" id="KW-1185">Reference proteome</keyword>
<gene>
    <name evidence="8" type="ORF">EOD39_7295</name>
</gene>
<keyword evidence="5" id="KW-0833">Ubl conjugation pathway</keyword>
<dbReference type="Pfam" id="PF03256">
    <property type="entry name" value="ANAPC10"/>
    <property type="match status" value="1"/>
</dbReference>
<keyword evidence="6" id="KW-0131">Cell cycle</keyword>
<proteinExistence type="inferred from homology"/>
<keyword evidence="3" id="KW-0132">Cell division</keyword>
<dbReference type="Proteomes" id="UP000289886">
    <property type="component" value="Unassembled WGS sequence"/>
</dbReference>
<dbReference type="GO" id="GO:0051301">
    <property type="term" value="P:cell division"/>
    <property type="evidence" value="ECO:0007669"/>
    <property type="project" value="UniProtKB-KW"/>
</dbReference>
<dbReference type="InterPro" id="IPR008979">
    <property type="entry name" value="Galactose-bd-like_sf"/>
</dbReference>
<dbReference type="PANTHER" id="PTHR12936:SF0">
    <property type="entry name" value="ANAPHASE-PROMOTING COMPLEX SUBUNIT 10"/>
    <property type="match status" value="1"/>
</dbReference>
<sequence>MAAAFQWYDNLRGWLIGVNGYPLKQWLLRLLLNPTTPAEGIIVPFKCARTVIERTFGILKMLFRCLDVCGGTLQYTPQKKLELVEPSGWIHIPLLDIVNNPIQTFMIQIALLSNHQNGKDTHMRQIKVYTPVEESSIGKFRRCTTLDFMMYRTIR</sequence>
<evidence type="ECO:0000256" key="6">
    <source>
        <dbReference type="ARBA" id="ARBA00023306"/>
    </source>
</evidence>